<keyword evidence="1" id="KW-1133">Transmembrane helix</keyword>
<evidence type="ECO:0000313" key="3">
    <source>
        <dbReference type="Proteomes" id="UP000034736"/>
    </source>
</evidence>
<dbReference type="EMBL" id="LCHU01000001">
    <property type="protein sequence ID" value="KKT42340.1"/>
    <property type="molecule type" value="Genomic_DNA"/>
</dbReference>
<reference evidence="2 3" key="1">
    <citation type="journal article" date="2015" name="Nature">
        <title>rRNA introns, odd ribosomes, and small enigmatic genomes across a large radiation of phyla.</title>
        <authorList>
            <person name="Brown C.T."/>
            <person name="Hug L.A."/>
            <person name="Thomas B.C."/>
            <person name="Sharon I."/>
            <person name="Castelle C.J."/>
            <person name="Singh A."/>
            <person name="Wilkins M.J."/>
            <person name="Williams K.H."/>
            <person name="Banfield J.F."/>
        </authorList>
    </citation>
    <scope>NUCLEOTIDE SEQUENCE [LARGE SCALE GENOMIC DNA]</scope>
</reference>
<dbReference type="Proteomes" id="UP000034736">
    <property type="component" value="Unassembled WGS sequence"/>
</dbReference>
<sequence length="135" mass="14826">MFIIQSKNLILNSPASARQIFSSFSNGINFFRDEVLSMSRRKAILKTGLFIFAVAAVYYVLLSGAIVGNNLKKVALTRELSTESRALDAVRSELIAGNSALTIDYLGTLGYKETKNLNVLKRTNNVAGNSIKSYQ</sequence>
<feature type="transmembrane region" description="Helical" evidence="1">
    <location>
        <begin position="48"/>
        <end position="68"/>
    </location>
</feature>
<evidence type="ECO:0000313" key="2">
    <source>
        <dbReference type="EMBL" id="KKT42340.1"/>
    </source>
</evidence>
<keyword evidence="1" id="KW-0812">Transmembrane</keyword>
<dbReference type="STRING" id="1618647.UW30_C0001G0065"/>
<dbReference type="AlphaFoldDB" id="A0A0G1H6C9"/>
<evidence type="ECO:0008006" key="4">
    <source>
        <dbReference type="Google" id="ProtNLM"/>
    </source>
</evidence>
<name>A0A0G1H6C9_9BACT</name>
<keyword evidence="1" id="KW-0472">Membrane</keyword>
<evidence type="ECO:0000256" key="1">
    <source>
        <dbReference type="SAM" id="Phobius"/>
    </source>
</evidence>
<organism evidence="2 3">
    <name type="scientific">Candidatus Giovannonibacteria bacterium GW2011_GWA2_44_13b</name>
    <dbReference type="NCBI Taxonomy" id="1618647"/>
    <lineage>
        <taxon>Bacteria</taxon>
        <taxon>Candidatus Giovannoniibacteriota</taxon>
    </lineage>
</organism>
<proteinExistence type="predicted"/>
<comment type="caution">
    <text evidence="2">The sequence shown here is derived from an EMBL/GenBank/DDBJ whole genome shotgun (WGS) entry which is preliminary data.</text>
</comment>
<protein>
    <recommendedName>
        <fullName evidence="4">Cell division protein FtsL</fullName>
    </recommendedName>
</protein>
<accession>A0A0G1H6C9</accession>
<gene>
    <name evidence="2" type="ORF">UW30_C0001G0065</name>
</gene>